<dbReference type="KEGG" id="vha:VIBHAR_06594"/>
<dbReference type="EMBL" id="CP000790">
    <property type="protein sequence ID" value="ABU74347.1"/>
    <property type="molecule type" value="Genomic_DNA"/>
</dbReference>
<evidence type="ECO:0000313" key="4">
    <source>
        <dbReference type="Proteomes" id="UP000008152"/>
    </source>
</evidence>
<dbReference type="KEGG" id="vha:VIBHAR_06456"/>
<proteinExistence type="predicted"/>
<reference evidence="2 4" key="1">
    <citation type="submission" date="2007-08" db="EMBL/GenBank/DDBJ databases">
        <authorList>
            <consortium name="The Vibrio harveyi Genome Sequencing Project"/>
            <person name="Bassler B."/>
            <person name="Clifton S.W."/>
            <person name="Fulton L."/>
            <person name="Delehaunty K."/>
            <person name="Fronick C."/>
            <person name="Harrison M."/>
            <person name="Markivic C."/>
            <person name="Fulton R."/>
            <person name="Tin-Wollam A.-M."/>
            <person name="Shah N."/>
            <person name="Pepin K."/>
            <person name="Nash W."/>
            <person name="Thiruvilangam P."/>
            <person name="Bhonagiri V."/>
            <person name="Waters C."/>
            <person name="Tu K.C."/>
            <person name="Irgon J."/>
            <person name="Wilson R.K."/>
        </authorList>
    </citation>
    <scope>NUCLEOTIDE SEQUENCE [LARGE SCALE GENOMIC DNA]</scope>
    <source>
        <strain evidence="2">ATCC BAA-1116</strain>
        <strain evidence="4">ATCC BAA-1116 / BB120</strain>
    </source>
</reference>
<protein>
    <submittedName>
        <fullName evidence="2">Uncharacterized protein</fullName>
    </submittedName>
</protein>
<dbReference type="PATRIC" id="fig|338187.36.peg.5308"/>
<sequence length="37" mass="4660">MNPCKVRYVMKQRKWLIRCSQKARESERDCPMLFRDR</sequence>
<dbReference type="EMBL" id="CP000790">
    <property type="protein sequence ID" value="ABU74679.1"/>
    <property type="molecule type" value="Genomic_DNA"/>
</dbReference>
<gene>
    <name evidence="1" type="ordered locus">VIBHAR_06456</name>
    <name evidence="2" type="ordered locus">VIBHAR_06594</name>
    <name evidence="3" type="ordered locus">VIBHAR_06796</name>
</gene>
<dbReference type="Proteomes" id="UP000008152">
    <property type="component" value="Chromosome II"/>
</dbReference>
<name>A7N4H0_VIBC1</name>
<organism evidence="2 4">
    <name type="scientific">Vibrio campbellii (strain ATCC BAA-1116)</name>
    <dbReference type="NCBI Taxonomy" id="2902295"/>
    <lineage>
        <taxon>Bacteria</taxon>
        <taxon>Pseudomonadati</taxon>
        <taxon>Pseudomonadota</taxon>
        <taxon>Gammaproteobacteria</taxon>
        <taxon>Vibrionales</taxon>
        <taxon>Vibrionaceae</taxon>
        <taxon>Vibrio</taxon>
    </lineage>
</organism>
<dbReference type="EMBL" id="CP000790">
    <property type="protein sequence ID" value="ABU74485.1"/>
    <property type="molecule type" value="Genomic_DNA"/>
</dbReference>
<dbReference type="KEGG" id="vha:VIBHAR_06796"/>
<evidence type="ECO:0000313" key="3">
    <source>
        <dbReference type="EMBL" id="ABU74679.1"/>
    </source>
</evidence>
<accession>A7N4H0</accession>
<evidence type="ECO:0000313" key="1">
    <source>
        <dbReference type="EMBL" id="ABU74347.1"/>
    </source>
</evidence>
<evidence type="ECO:0000313" key="2">
    <source>
        <dbReference type="EMBL" id="ABU74485.1"/>
    </source>
</evidence>
<dbReference type="AlphaFoldDB" id="A7N4H0"/>